<keyword evidence="1" id="KW-0472">Membrane</keyword>
<proteinExistence type="predicted"/>
<keyword evidence="1" id="KW-1133">Transmembrane helix</keyword>
<evidence type="ECO:0000313" key="2">
    <source>
        <dbReference type="EMBL" id="KGI21535.1"/>
    </source>
</evidence>
<dbReference type="Proteomes" id="UP000029723">
    <property type="component" value="Unassembled WGS sequence"/>
</dbReference>
<dbReference type="RefSeq" id="WP_036928273.1">
    <property type="nucleotide sequence ID" value="NZ_JRPQ01000141.1"/>
</dbReference>
<evidence type="ECO:0000256" key="1">
    <source>
        <dbReference type="SAM" id="Phobius"/>
    </source>
</evidence>
<protein>
    <submittedName>
        <fullName evidence="2">Uncharacterized protein</fullName>
    </submittedName>
</protein>
<comment type="caution">
    <text evidence="2">The sequence shown here is derived from an EMBL/GenBank/DDBJ whole genome shotgun (WGS) entry which is preliminary data.</text>
</comment>
<dbReference type="EMBL" id="JRPQ01000141">
    <property type="protein sequence ID" value="KGI21535.1"/>
    <property type="molecule type" value="Genomic_DNA"/>
</dbReference>
<evidence type="ECO:0000313" key="3">
    <source>
        <dbReference type="Proteomes" id="UP000029723"/>
    </source>
</evidence>
<gene>
    <name evidence="2" type="ORF">HMPREF9304_09370</name>
</gene>
<dbReference type="AlphaFoldDB" id="A0A098YP39"/>
<sequence length="75" mass="8458">MKKNLGSFVSTKKCKAEIDSHGLQSLLTSFALFVVTTMTFQRKNYIAYHMTISGKDICCFCPIILPKIDHLKSSK</sequence>
<feature type="transmembrane region" description="Helical" evidence="1">
    <location>
        <begin position="21"/>
        <end position="40"/>
    </location>
</feature>
<keyword evidence="1" id="KW-0812">Transmembrane</keyword>
<name>A0A098YP39_9BACT</name>
<organism evidence="2 3">
    <name type="scientific">Hoylesella timonensis S9-PR14</name>
    <dbReference type="NCBI Taxonomy" id="1401062"/>
    <lineage>
        <taxon>Bacteria</taxon>
        <taxon>Pseudomonadati</taxon>
        <taxon>Bacteroidota</taxon>
        <taxon>Bacteroidia</taxon>
        <taxon>Bacteroidales</taxon>
        <taxon>Prevotellaceae</taxon>
        <taxon>Hoylesella</taxon>
    </lineage>
</organism>
<accession>A0A098YP39</accession>
<reference evidence="2 3" key="1">
    <citation type="submission" date="2014-07" db="EMBL/GenBank/DDBJ databases">
        <authorList>
            <person name="McCorrison J."/>
            <person name="Sanka R."/>
            <person name="Torralba M."/>
            <person name="Gillis M."/>
            <person name="Haft D.H."/>
            <person name="Methe B."/>
            <person name="Sutton G."/>
            <person name="Nelson K.E."/>
        </authorList>
    </citation>
    <scope>NUCLEOTIDE SEQUENCE [LARGE SCALE GENOMIC DNA]</scope>
    <source>
        <strain evidence="2 3">S9-PR14</strain>
    </source>
</reference>